<dbReference type="PANTHER" id="PTHR37984:SF5">
    <property type="entry name" value="PROTEIN NYNRIN-LIKE"/>
    <property type="match status" value="1"/>
</dbReference>
<sequence>MENGNGHANGSSETNGHVEPLRSISYRPRGGGDRVRYSPADRHPRCQCRATYAYPNALVLSLDDERRHLGDANHTLTQDVEELSIMVDTQFDRIADLEIRLTAEHNMLEVARLEIERQRSRVTRLAEGIRDRSAGIRADASMLMDEATSYLQEDEQAMDRQIIGRGRGRPRRQHSEAGGDREPEVNQNEGQGGVAGDQVATAINRITEVLERLTERQTAGPVHQPGAPADSDDRALERFLKFGPPKFYGGPEPEVTEGWWERITEIFAALNYTEERKVTFATFQFEGAARSWWNLEKREDDFIRCKQGTMSVAEYEVQFTKLSRFAPELIATEQRRVRRFVQGLNVELQESLAAIRIDTFAEAVERAQRVEVARAQVKSFQSKKRFAPSSSREPTFGNAPPAKVGRGTSGVNSSGAPRGVQARGNGARNAGGRNNGARGGPIGRGQPRNRPQGGRAIVPQVTCAYCKKPGHSMDSCWKKQGRCLRCGSSEHQISGCPKVQEGTPQNARPNTSGGSRPTVPARVYAIDDQPIPDSSEVVEGTLPIFHRLAKVLIDPGATHSFVNPSFMSGIDVRPVKLPFDLEVRTPMDDKRIIASLAFKNCEFWIGERKMLVDLISLDIKGYDVIIGMDFLGQYHAKLDCRAKVVEFCIPGEATLRLDVKGRLASSAMISGIRARKMLSKGAQGFLAFMINAPSDQRVFKKYLDQFVVVFIDDILIYSKTHEEHVKHLEIVLQLLREHKLYAKFSKCEFWLEEISFLGHKVSKYGIAVDPAKVEAVMNWKRPETPTEIRSFLGLAGYYRRFIKDFSKIAGSMTELTKKGNKFIWTPKCESSFKELKKRLISAPVLVLPDGGEGYAVYSDASGEGLGCVLMQNDHKSLKYLFSQKELNLRQRRWVEFLEDYDCSINYHPGKANVVADALSRKAQIAGLLIKEWDMLEEVTSWNPRLEKLRILFGNLSLKSSLLERIKETQERDPTIQKNLEKVQKGENSDFKLGPEGILRFRNRIVIPADKEIRKEILEESHRSKYTIHPGVTKMYHDVKGLYWWEGLKKDVAEYVQKCLTCQQVKAEHQKPSGLLQPLEIPEWKWEHITMDFVTGLPRSQKGFDAIWVIVDRFTKSAHFLPVSMSFSLEKLVKLYTEEILRLHGIPVSIVSDQDPRFVSRFWQKFQESLGTKLKFSTAYHPQTDGQSERTIQTLEDLLRSCILDFGGYCENKRGFRIYNRRTLVIEEVIHITFDESNGDISISFGEDDDAGVLEELKKLTISNQGTVSSENDSKEDENQDSPARKDNDRDTTIPNDLPRA</sequence>
<evidence type="ECO:0000256" key="3">
    <source>
        <dbReference type="ARBA" id="ARBA00022695"/>
    </source>
</evidence>
<feature type="compositionally biased region" description="Polar residues" evidence="9">
    <location>
        <begin position="502"/>
        <end position="515"/>
    </location>
</feature>
<evidence type="ECO:0000256" key="8">
    <source>
        <dbReference type="ARBA" id="ARBA00023268"/>
    </source>
</evidence>
<dbReference type="SUPFAM" id="SSF57756">
    <property type="entry name" value="Retrovirus zinc finger-like domains"/>
    <property type="match status" value="1"/>
</dbReference>
<evidence type="ECO:0000313" key="11">
    <source>
        <dbReference type="Proteomes" id="UP001652660"/>
    </source>
</evidence>
<feature type="region of interest" description="Disordered" evidence="9">
    <location>
        <begin position="163"/>
        <end position="198"/>
    </location>
</feature>
<keyword evidence="6" id="KW-0378">Hydrolase</keyword>
<evidence type="ECO:0000256" key="4">
    <source>
        <dbReference type="ARBA" id="ARBA00022722"/>
    </source>
</evidence>
<dbReference type="PROSITE" id="PS50994">
    <property type="entry name" value="INTEGRASE"/>
    <property type="match status" value="1"/>
</dbReference>
<feature type="region of interest" description="Disordered" evidence="9">
    <location>
        <begin position="1"/>
        <end position="41"/>
    </location>
</feature>
<feature type="region of interest" description="Disordered" evidence="9">
    <location>
        <begin position="1263"/>
        <end position="1300"/>
    </location>
</feature>
<dbReference type="CDD" id="cd01647">
    <property type="entry name" value="RT_LTR"/>
    <property type="match status" value="1"/>
</dbReference>
<dbReference type="CDD" id="cd00303">
    <property type="entry name" value="retropepsin_like"/>
    <property type="match status" value="1"/>
</dbReference>
<feature type="compositionally biased region" description="Basic and acidic residues" evidence="9">
    <location>
        <begin position="173"/>
        <end position="184"/>
    </location>
</feature>
<keyword evidence="7" id="KW-0238">DNA-binding</keyword>
<keyword evidence="1" id="KW-0645">Protease</keyword>
<keyword evidence="5" id="KW-0064">Aspartyl protease</keyword>
<feature type="region of interest" description="Disordered" evidence="9">
    <location>
        <begin position="381"/>
        <end position="455"/>
    </location>
</feature>
<evidence type="ECO:0000256" key="9">
    <source>
        <dbReference type="SAM" id="MobiDB-lite"/>
    </source>
</evidence>
<reference evidence="12" key="1">
    <citation type="submission" date="2025-08" db="UniProtKB">
        <authorList>
            <consortium name="RefSeq"/>
        </authorList>
    </citation>
    <scope>IDENTIFICATION</scope>
    <source>
        <tissue evidence="12">Leaves</tissue>
    </source>
</reference>
<evidence type="ECO:0000256" key="5">
    <source>
        <dbReference type="ARBA" id="ARBA00022750"/>
    </source>
</evidence>
<dbReference type="Pfam" id="PF17919">
    <property type="entry name" value="RT_RNaseH_2"/>
    <property type="match status" value="1"/>
</dbReference>
<dbReference type="InterPro" id="IPR050951">
    <property type="entry name" value="Retrovirus_Pol_polyprotein"/>
</dbReference>
<dbReference type="Gene3D" id="3.30.420.10">
    <property type="entry name" value="Ribonuclease H-like superfamily/Ribonuclease H"/>
    <property type="match status" value="1"/>
</dbReference>
<feature type="compositionally biased region" description="Basic and acidic residues" evidence="9">
    <location>
        <begin position="1282"/>
        <end position="1291"/>
    </location>
</feature>
<dbReference type="InterPro" id="IPR036875">
    <property type="entry name" value="Znf_CCHC_sf"/>
</dbReference>
<dbReference type="GeneID" id="140010636"/>
<dbReference type="InterPro" id="IPR043502">
    <property type="entry name" value="DNA/RNA_pol_sf"/>
</dbReference>
<gene>
    <name evidence="12" type="primary">LOC140010636</name>
</gene>
<proteinExistence type="predicted"/>
<feature type="region of interest" description="Disordered" evidence="9">
    <location>
        <begin position="496"/>
        <end position="518"/>
    </location>
</feature>
<feature type="compositionally biased region" description="Low complexity" evidence="9">
    <location>
        <begin position="418"/>
        <end position="432"/>
    </location>
</feature>
<dbReference type="InterPro" id="IPR041577">
    <property type="entry name" value="RT_RNaseH_2"/>
</dbReference>
<dbReference type="RefSeq" id="XP_071914043.1">
    <property type="nucleotide sequence ID" value="XM_072057942.1"/>
</dbReference>
<dbReference type="Pfam" id="PF00078">
    <property type="entry name" value="RVT_1"/>
    <property type="match status" value="1"/>
</dbReference>
<keyword evidence="8" id="KW-0511">Multifunctional enzyme</keyword>
<dbReference type="InterPro" id="IPR005162">
    <property type="entry name" value="Retrotrans_gag_dom"/>
</dbReference>
<name>A0ABM4V3D2_COFAR</name>
<dbReference type="InterPro" id="IPR012337">
    <property type="entry name" value="RNaseH-like_sf"/>
</dbReference>
<dbReference type="Pfam" id="PF03732">
    <property type="entry name" value="Retrotrans_gag"/>
    <property type="match status" value="1"/>
</dbReference>
<keyword evidence="3" id="KW-0548">Nucleotidyltransferase</keyword>
<dbReference type="SUPFAM" id="SSF50630">
    <property type="entry name" value="Acid proteases"/>
    <property type="match status" value="1"/>
</dbReference>
<accession>A0ABM4V3D2</accession>
<feature type="compositionally biased region" description="Gly residues" evidence="9">
    <location>
        <begin position="433"/>
        <end position="443"/>
    </location>
</feature>
<feature type="compositionally biased region" description="Basic and acidic residues" evidence="9">
    <location>
        <begin position="30"/>
        <end position="41"/>
    </location>
</feature>
<evidence type="ECO:0000259" key="10">
    <source>
        <dbReference type="PROSITE" id="PS50994"/>
    </source>
</evidence>
<dbReference type="PANTHER" id="PTHR37984">
    <property type="entry name" value="PROTEIN CBG26694"/>
    <property type="match status" value="1"/>
</dbReference>
<evidence type="ECO:0000256" key="7">
    <source>
        <dbReference type="ARBA" id="ARBA00023125"/>
    </source>
</evidence>
<evidence type="ECO:0000256" key="2">
    <source>
        <dbReference type="ARBA" id="ARBA00022679"/>
    </source>
</evidence>
<dbReference type="Gene3D" id="3.30.70.270">
    <property type="match status" value="2"/>
</dbReference>
<dbReference type="InterPro" id="IPR001878">
    <property type="entry name" value="Znf_CCHC"/>
</dbReference>
<feature type="domain" description="Integrase catalytic" evidence="10">
    <location>
        <begin position="1077"/>
        <end position="1200"/>
    </location>
</feature>
<dbReference type="Gene3D" id="4.10.60.10">
    <property type="entry name" value="Zinc finger, CCHC-type"/>
    <property type="match status" value="1"/>
</dbReference>
<feature type="compositionally biased region" description="Low complexity" evidence="9">
    <location>
        <begin position="444"/>
        <end position="455"/>
    </location>
</feature>
<dbReference type="InterPro" id="IPR036397">
    <property type="entry name" value="RNaseH_sf"/>
</dbReference>
<dbReference type="SUPFAM" id="SSF53098">
    <property type="entry name" value="Ribonuclease H-like"/>
    <property type="match status" value="1"/>
</dbReference>
<dbReference type="Proteomes" id="UP001652660">
    <property type="component" value="Chromosome 7c"/>
</dbReference>
<dbReference type="SMART" id="SM00343">
    <property type="entry name" value="ZnF_C2HC"/>
    <property type="match status" value="2"/>
</dbReference>
<dbReference type="Pfam" id="PF00665">
    <property type="entry name" value="rve"/>
    <property type="match status" value="1"/>
</dbReference>
<keyword evidence="11" id="KW-1185">Reference proteome</keyword>
<keyword evidence="2" id="KW-0808">Transferase</keyword>
<dbReference type="InterPro" id="IPR001584">
    <property type="entry name" value="Integrase_cat-core"/>
</dbReference>
<keyword evidence="4" id="KW-0540">Nuclease</keyword>
<dbReference type="InterPro" id="IPR021109">
    <property type="entry name" value="Peptidase_aspartic_dom_sf"/>
</dbReference>
<dbReference type="InterPro" id="IPR043128">
    <property type="entry name" value="Rev_trsase/Diguanyl_cyclase"/>
</dbReference>
<evidence type="ECO:0000313" key="12">
    <source>
        <dbReference type="RefSeq" id="XP_071914043.1"/>
    </source>
</evidence>
<dbReference type="Pfam" id="PF17921">
    <property type="entry name" value="Integrase_H2C2"/>
    <property type="match status" value="1"/>
</dbReference>
<organism evidence="11 12">
    <name type="scientific">Coffea arabica</name>
    <name type="common">Arabian coffee</name>
    <dbReference type="NCBI Taxonomy" id="13443"/>
    <lineage>
        <taxon>Eukaryota</taxon>
        <taxon>Viridiplantae</taxon>
        <taxon>Streptophyta</taxon>
        <taxon>Embryophyta</taxon>
        <taxon>Tracheophyta</taxon>
        <taxon>Spermatophyta</taxon>
        <taxon>Magnoliopsida</taxon>
        <taxon>eudicotyledons</taxon>
        <taxon>Gunneridae</taxon>
        <taxon>Pentapetalae</taxon>
        <taxon>asterids</taxon>
        <taxon>lamiids</taxon>
        <taxon>Gentianales</taxon>
        <taxon>Rubiaceae</taxon>
        <taxon>Ixoroideae</taxon>
        <taxon>Gardenieae complex</taxon>
        <taxon>Bertiereae - Coffeeae clade</taxon>
        <taxon>Coffeeae</taxon>
        <taxon>Coffea</taxon>
    </lineage>
</organism>
<protein>
    <recommendedName>
        <fullName evidence="10">Integrase catalytic domain-containing protein</fullName>
    </recommendedName>
</protein>
<dbReference type="Gene3D" id="2.40.70.10">
    <property type="entry name" value="Acid Proteases"/>
    <property type="match status" value="1"/>
</dbReference>
<dbReference type="Gene3D" id="1.10.340.70">
    <property type="match status" value="1"/>
</dbReference>
<dbReference type="Pfam" id="PF08284">
    <property type="entry name" value="RVP_2"/>
    <property type="match status" value="1"/>
</dbReference>
<evidence type="ECO:0000256" key="1">
    <source>
        <dbReference type="ARBA" id="ARBA00022670"/>
    </source>
</evidence>
<evidence type="ECO:0000256" key="6">
    <source>
        <dbReference type="ARBA" id="ARBA00022759"/>
    </source>
</evidence>
<dbReference type="SUPFAM" id="SSF56672">
    <property type="entry name" value="DNA/RNA polymerases"/>
    <property type="match status" value="1"/>
</dbReference>
<feature type="compositionally biased region" description="Polar residues" evidence="9">
    <location>
        <begin position="1"/>
        <end position="15"/>
    </location>
</feature>
<keyword evidence="6" id="KW-0255">Endonuclease</keyword>
<dbReference type="InterPro" id="IPR000477">
    <property type="entry name" value="RT_dom"/>
</dbReference>
<dbReference type="InterPro" id="IPR041588">
    <property type="entry name" value="Integrase_H2C2"/>
</dbReference>